<feature type="compositionally biased region" description="Basic and acidic residues" evidence="1">
    <location>
        <begin position="281"/>
        <end position="297"/>
    </location>
</feature>
<evidence type="ECO:0000313" key="3">
    <source>
        <dbReference type="Proteomes" id="UP001153636"/>
    </source>
</evidence>
<feature type="region of interest" description="Disordered" evidence="1">
    <location>
        <begin position="245"/>
        <end position="299"/>
    </location>
</feature>
<reference evidence="2" key="1">
    <citation type="submission" date="2022-01" db="EMBL/GenBank/DDBJ databases">
        <authorList>
            <person name="King R."/>
        </authorList>
    </citation>
    <scope>NUCLEOTIDE SEQUENCE</scope>
</reference>
<sequence>MSALGVAGVMKAKVKLGLGLKPKNYKMSIKNCNKELNKVKKVLEKVTDGINYCITILQGNPITTNSETSNKKRLQHKASVKKQQDSKVRARKIKQQEKMDIDIADDYPMTKISIPLEIKESEHLNPKRQKPIKRKLSDSIMDNDDDDDGLSLKKPKIDLNEPIKITNNKKRKFEESSINEENEEEADYQIGLIDFFTYNTIPNVDKTNNMFYIDKHEISIPEGSYEVDDIARYIHFKLKEIEYHKESSSSGDKTNKTNKSNVLKKSEEGKPELVKSNIIKPPEHQQRIKRDISNKQEGEEEGEYETVLLLKTNHNTLKCEIKSNKTIHFEKPKSIASLLGFEKKKLSAFQTHESKYPININKVNSICIDCNIVRNSYNNNKSVHTVHMFFPRVPPGYKIIQVPTNVIYLPINTKYIDEIVIKIVDQDGNLINFKQEVVTVRLHLRKV</sequence>
<organism evidence="2 3">
    <name type="scientific">Psylliodes chrysocephalus</name>
    <dbReference type="NCBI Taxonomy" id="3402493"/>
    <lineage>
        <taxon>Eukaryota</taxon>
        <taxon>Metazoa</taxon>
        <taxon>Ecdysozoa</taxon>
        <taxon>Arthropoda</taxon>
        <taxon>Hexapoda</taxon>
        <taxon>Insecta</taxon>
        <taxon>Pterygota</taxon>
        <taxon>Neoptera</taxon>
        <taxon>Endopterygota</taxon>
        <taxon>Coleoptera</taxon>
        <taxon>Polyphaga</taxon>
        <taxon>Cucujiformia</taxon>
        <taxon>Chrysomeloidea</taxon>
        <taxon>Chrysomelidae</taxon>
        <taxon>Galerucinae</taxon>
        <taxon>Alticini</taxon>
        <taxon>Psylliodes</taxon>
    </lineage>
</organism>
<dbReference type="Proteomes" id="UP001153636">
    <property type="component" value="Chromosome 2"/>
</dbReference>
<gene>
    <name evidence="2" type="ORF">PSYICH_LOCUS7153</name>
</gene>
<dbReference type="EMBL" id="OV651814">
    <property type="protein sequence ID" value="CAH1106673.1"/>
    <property type="molecule type" value="Genomic_DNA"/>
</dbReference>
<accession>A0A9P0CUB3</accession>
<feature type="compositionally biased region" description="Basic and acidic residues" evidence="1">
    <location>
        <begin position="264"/>
        <end position="273"/>
    </location>
</feature>
<dbReference type="OrthoDB" id="6767358at2759"/>
<feature type="compositionally biased region" description="Polar residues" evidence="1">
    <location>
        <begin position="248"/>
        <end position="263"/>
    </location>
</feature>
<name>A0A9P0CUB3_9CUCU</name>
<evidence type="ECO:0000313" key="2">
    <source>
        <dbReference type="EMBL" id="CAH1106673.1"/>
    </source>
</evidence>
<proteinExistence type="predicted"/>
<dbReference type="AlphaFoldDB" id="A0A9P0CUB3"/>
<protein>
    <submittedName>
        <fullName evidence="2">Uncharacterized protein</fullName>
    </submittedName>
</protein>
<keyword evidence="3" id="KW-1185">Reference proteome</keyword>
<evidence type="ECO:0000256" key="1">
    <source>
        <dbReference type="SAM" id="MobiDB-lite"/>
    </source>
</evidence>